<keyword evidence="3" id="KW-1185">Reference proteome</keyword>
<dbReference type="Pfam" id="PF10689">
    <property type="entry name" value="DUF2496"/>
    <property type="match status" value="1"/>
</dbReference>
<feature type="region of interest" description="Disordered" evidence="1">
    <location>
        <begin position="44"/>
        <end position="64"/>
    </location>
</feature>
<dbReference type="RefSeq" id="WP_053907763.1">
    <property type="nucleotide sequence ID" value="NZ_CAWMUS010000011.1"/>
</dbReference>
<gene>
    <name evidence="2" type="ORF">M992_1213</name>
</gene>
<feature type="compositionally biased region" description="Polar residues" evidence="1">
    <location>
        <begin position="49"/>
        <end position="64"/>
    </location>
</feature>
<dbReference type="InterPro" id="IPR019630">
    <property type="entry name" value="DUF2496_YbaM-rel"/>
</dbReference>
<evidence type="ECO:0000313" key="3">
    <source>
        <dbReference type="Proteomes" id="UP000053226"/>
    </source>
</evidence>
<name>A0A0N1KIE0_9GAMM</name>
<sequence>MSHNIDNAPAEIKLAVDLIYLLESHHIDNDVVLKALDIVKMDYQRKKSQQQTGGKPSIDSSPIG</sequence>
<dbReference type="GeneID" id="79718080"/>
<dbReference type="OrthoDB" id="6197868at2"/>
<evidence type="ECO:0000313" key="2">
    <source>
        <dbReference type="EMBL" id="KPD03336.1"/>
    </source>
</evidence>
<dbReference type="NCBIfam" id="NF008266">
    <property type="entry name" value="PRK11038.1"/>
    <property type="match status" value="1"/>
</dbReference>
<accession>A0A0N1KIE0</accession>
<comment type="caution">
    <text evidence="2">The sequence shown here is derived from an EMBL/GenBank/DDBJ whole genome shotgun (WGS) entry which is preliminary data.</text>
</comment>
<evidence type="ECO:0000256" key="1">
    <source>
        <dbReference type="SAM" id="MobiDB-lite"/>
    </source>
</evidence>
<organism evidence="2 3">
    <name type="scientific">Moellerella wisconsensis ATCC 35017</name>
    <dbReference type="NCBI Taxonomy" id="1354267"/>
    <lineage>
        <taxon>Bacteria</taxon>
        <taxon>Pseudomonadati</taxon>
        <taxon>Pseudomonadota</taxon>
        <taxon>Gammaproteobacteria</taxon>
        <taxon>Enterobacterales</taxon>
        <taxon>Morganellaceae</taxon>
        <taxon>Moellerella</taxon>
    </lineage>
</organism>
<proteinExistence type="predicted"/>
<evidence type="ECO:0008006" key="4">
    <source>
        <dbReference type="Google" id="ProtNLM"/>
    </source>
</evidence>
<dbReference type="Proteomes" id="UP000053226">
    <property type="component" value="Unassembled WGS sequence"/>
</dbReference>
<dbReference type="EMBL" id="LGAA01000011">
    <property type="protein sequence ID" value="KPD03336.1"/>
    <property type="molecule type" value="Genomic_DNA"/>
</dbReference>
<dbReference type="AlphaFoldDB" id="A0A0N1KIE0"/>
<reference evidence="2 3" key="1">
    <citation type="submission" date="2015-07" db="EMBL/GenBank/DDBJ databases">
        <title>ATOL: Assembling a taxonomically balanced genome-scale reconstruction of the evolutionary history of the Enterobacteriaceae.</title>
        <authorList>
            <person name="Plunkett G.III."/>
            <person name="Neeno-Eckwall E.C."/>
            <person name="Glasner J.D."/>
            <person name="Perna N.T."/>
        </authorList>
    </citation>
    <scope>NUCLEOTIDE SEQUENCE [LARGE SCALE GENOMIC DNA]</scope>
    <source>
        <strain evidence="2 3">ATCC 35017</strain>
    </source>
</reference>
<protein>
    <recommendedName>
        <fullName evidence="4">Inner membrane protein</fullName>
    </recommendedName>
</protein>